<sequence>MENDDVKLGSAGGLKSNNNNGVGEQEQNPLRECEEGEGEEEVSSEPSQEEEVDPPSSPPVPQPSRTPFSNLSQVDADLALARTLQEQERAYMMLRMNNVDSDYGSWEAGSYVHEDEDDFNEFDDDTDDNDEEQDDETEVDNDEDAFDVHAHDDAGENDNPSVEYDPAVFSSDEAYARALQDAEDREMAARLMALARINDREVEDTEEHGGNSQDTWDEVDPDELSYEELIALAEVVGTESRGLSADNIASLPSVSYKTGSSQNGSNESCVICRLDYEDGENLTLLSCKHSYHSECINNWLKINKRNKNKTDIHLLCYCRSALFAVPKISKTHRSLWKSTPPRSPPIVFSKQLIGKACSNHYASDTDTDPSLVSALISIFTKRPFSPDDPELKTLAPRLTTKAVESVLNGLRSWKTAHVFFTWAPNQSGYTHNCYTYNAMASHLSRARQNAPLRAMAMEVVGSNCSLTPGALGFFLRCLASVDLVQEANFFFDQVTAKGLCVPNSYGYNCLLEAISKSKSNSIELLEMRLQEMRDSGWEFGKHTLTPALQVYCNAGKFEKALNVFNEMYERGWVDAHVMSILVVSFSKWGEVDKAFDLIERMEDHKLGLNEKTFHVLIHGFVRQSRVDKALQLFDKMRKSGFALDISLYDVLIGGLCKNKELEKALSMYSEMKALGIHADAGILAKLIPSFSDEVEMMRVLEEVPGDLDEEDMLLLCTSVLNGLTNIGSIDKAYQLLQAMMQYESDSEGGVDKILVVMKRVRPVTTNFEIVIDGLLRFGKSDMALSLYKDMIQIGCKPNVSIYNNLIDALCNSDRLDESYKLLREMEQSGLEPTHFTHNSIFGCLCRRQDVVAALNLVKEMRACGHEPWIKYSTLLVKQLCKHEKVVEACNFLDNMVHEGFLPDIVAYSTAINGLVKIQEVDRAVQLFQDICAHGCCPDVVSHNILISGLCKAKRVSEAESLLDEMVMKGLVPSVVTYNLLIDGWCKTSHVEKAILCLSRMFGEDREPNVITYTTLIDGLFNAGRVDDALALWNNMGKKGCAPNRIAYMALITGLCKCGKPDEALVYLHEMEEKEMKPEIFVYAAVVSARLSELNLPRQ</sequence>
<dbReference type="PANTHER" id="PTHR46128:SF333">
    <property type="entry name" value="PENTACOTRIPEPTIDE-REPEAT REGION OF PRORP DOMAIN-CONTAINING PROTEIN"/>
    <property type="match status" value="1"/>
</dbReference>
<dbReference type="InterPro" id="IPR002885">
    <property type="entry name" value="PPR_rpt"/>
</dbReference>
<dbReference type="InterPro" id="IPR011990">
    <property type="entry name" value="TPR-like_helical_dom_sf"/>
</dbReference>
<dbReference type="SUPFAM" id="SSF48452">
    <property type="entry name" value="TPR-like"/>
    <property type="match status" value="1"/>
</dbReference>
<evidence type="ECO:0000256" key="1">
    <source>
        <dbReference type="ARBA" id="ARBA00007626"/>
    </source>
</evidence>
<feature type="compositionally biased region" description="Low complexity" evidence="5">
    <location>
        <begin position="17"/>
        <end position="28"/>
    </location>
</feature>
<feature type="repeat" description="PPR" evidence="4">
    <location>
        <begin position="798"/>
        <end position="832"/>
    </location>
</feature>
<keyword evidence="3" id="KW-0863">Zinc-finger</keyword>
<feature type="repeat" description="PPR" evidence="4">
    <location>
        <begin position="938"/>
        <end position="972"/>
    </location>
</feature>
<feature type="repeat" description="PPR" evidence="4">
    <location>
        <begin position="540"/>
        <end position="574"/>
    </location>
</feature>
<keyword evidence="3" id="KW-0862">Zinc</keyword>
<evidence type="ECO:0000256" key="3">
    <source>
        <dbReference type="PROSITE-ProRule" id="PRU00175"/>
    </source>
</evidence>
<dbReference type="GO" id="GO:0008270">
    <property type="term" value="F:zinc ion binding"/>
    <property type="evidence" value="ECO:0007669"/>
    <property type="project" value="UniProtKB-KW"/>
</dbReference>
<evidence type="ECO:0000259" key="6">
    <source>
        <dbReference type="PROSITE" id="PS50089"/>
    </source>
</evidence>
<feature type="repeat" description="PPR" evidence="4">
    <location>
        <begin position="903"/>
        <end position="937"/>
    </location>
</feature>
<dbReference type="NCBIfam" id="TIGR00756">
    <property type="entry name" value="PPR"/>
    <property type="match status" value="12"/>
</dbReference>
<dbReference type="PANTHER" id="PTHR46128">
    <property type="entry name" value="MITOCHONDRIAL GROUP I INTRON SPLICING FACTOR CCM1"/>
    <property type="match status" value="1"/>
</dbReference>
<dbReference type="Proteomes" id="UP000290289">
    <property type="component" value="Chromosome 15"/>
</dbReference>
<keyword evidence="2" id="KW-0677">Repeat</keyword>
<gene>
    <name evidence="7" type="ORF">DVH24_028901</name>
</gene>
<feature type="repeat" description="PPR" evidence="4">
    <location>
        <begin position="609"/>
        <end position="643"/>
    </location>
</feature>
<dbReference type="Pfam" id="PF13639">
    <property type="entry name" value="zf-RING_2"/>
    <property type="match status" value="1"/>
</dbReference>
<comment type="similarity">
    <text evidence="1">Belongs to the PPR family. P subfamily.</text>
</comment>
<feature type="repeat" description="PPR" evidence="4">
    <location>
        <begin position="833"/>
        <end position="867"/>
    </location>
</feature>
<feature type="repeat" description="PPR" evidence="4">
    <location>
        <begin position="763"/>
        <end position="797"/>
    </location>
</feature>
<feature type="region of interest" description="Disordered" evidence="5">
    <location>
        <begin position="1"/>
        <end position="73"/>
    </location>
</feature>
<dbReference type="InterPro" id="IPR050872">
    <property type="entry name" value="PPR_P_subfamily"/>
</dbReference>
<feature type="repeat" description="PPR" evidence="4">
    <location>
        <begin position="1043"/>
        <end position="1077"/>
    </location>
</feature>
<dbReference type="PROSITE" id="PS50089">
    <property type="entry name" value="ZF_RING_2"/>
    <property type="match status" value="1"/>
</dbReference>
<evidence type="ECO:0000256" key="5">
    <source>
        <dbReference type="SAM" id="MobiDB-lite"/>
    </source>
</evidence>
<comment type="caution">
    <text evidence="7">The sequence shown here is derived from an EMBL/GenBank/DDBJ whole genome shotgun (WGS) entry which is preliminary data.</text>
</comment>
<evidence type="ECO:0000313" key="8">
    <source>
        <dbReference type="Proteomes" id="UP000290289"/>
    </source>
</evidence>
<feature type="compositionally biased region" description="Acidic residues" evidence="5">
    <location>
        <begin position="34"/>
        <end position="53"/>
    </location>
</feature>
<dbReference type="EMBL" id="RDQH01000341">
    <property type="protein sequence ID" value="RXH74180.1"/>
    <property type="molecule type" value="Genomic_DNA"/>
</dbReference>
<accession>A0A498HTU8</accession>
<evidence type="ECO:0000313" key="7">
    <source>
        <dbReference type="EMBL" id="RXH74180.1"/>
    </source>
</evidence>
<dbReference type="Gene3D" id="3.30.40.10">
    <property type="entry name" value="Zinc/RING finger domain, C3HC4 (zinc finger)"/>
    <property type="match status" value="1"/>
</dbReference>
<evidence type="ECO:0000256" key="4">
    <source>
        <dbReference type="PROSITE-ProRule" id="PRU00708"/>
    </source>
</evidence>
<proteinExistence type="inferred from homology"/>
<dbReference type="AlphaFoldDB" id="A0A498HTU8"/>
<keyword evidence="3" id="KW-0479">Metal-binding</keyword>
<name>A0A498HTU8_MALDO</name>
<organism evidence="7 8">
    <name type="scientific">Malus domestica</name>
    <name type="common">Apple</name>
    <name type="synonym">Pyrus malus</name>
    <dbReference type="NCBI Taxonomy" id="3750"/>
    <lineage>
        <taxon>Eukaryota</taxon>
        <taxon>Viridiplantae</taxon>
        <taxon>Streptophyta</taxon>
        <taxon>Embryophyta</taxon>
        <taxon>Tracheophyta</taxon>
        <taxon>Spermatophyta</taxon>
        <taxon>Magnoliopsida</taxon>
        <taxon>eudicotyledons</taxon>
        <taxon>Gunneridae</taxon>
        <taxon>Pentapetalae</taxon>
        <taxon>rosids</taxon>
        <taxon>fabids</taxon>
        <taxon>Rosales</taxon>
        <taxon>Rosaceae</taxon>
        <taxon>Amygdaloideae</taxon>
        <taxon>Maleae</taxon>
        <taxon>Malus</taxon>
    </lineage>
</organism>
<dbReference type="PROSITE" id="PS51375">
    <property type="entry name" value="PPR"/>
    <property type="match status" value="11"/>
</dbReference>
<protein>
    <recommendedName>
        <fullName evidence="6">RING-type domain-containing protein</fullName>
    </recommendedName>
</protein>
<evidence type="ECO:0000256" key="2">
    <source>
        <dbReference type="ARBA" id="ARBA00022737"/>
    </source>
</evidence>
<feature type="compositionally biased region" description="Acidic residues" evidence="5">
    <location>
        <begin position="114"/>
        <end position="143"/>
    </location>
</feature>
<dbReference type="Pfam" id="PF01535">
    <property type="entry name" value="PPR"/>
    <property type="match status" value="2"/>
</dbReference>
<dbReference type="SUPFAM" id="SSF57850">
    <property type="entry name" value="RING/U-box"/>
    <property type="match status" value="1"/>
</dbReference>
<dbReference type="Pfam" id="PF13041">
    <property type="entry name" value="PPR_2"/>
    <property type="match status" value="4"/>
</dbReference>
<reference evidence="7 8" key="1">
    <citation type="submission" date="2018-10" db="EMBL/GenBank/DDBJ databases">
        <title>A high-quality apple genome assembly.</title>
        <authorList>
            <person name="Hu J."/>
        </authorList>
    </citation>
    <scope>NUCLEOTIDE SEQUENCE [LARGE SCALE GENOMIC DNA]</scope>
    <source>
        <strain evidence="8">cv. HFTH1</strain>
        <tissue evidence="7">Young leaf</tissue>
    </source>
</reference>
<feature type="domain" description="RING-type" evidence="6">
    <location>
        <begin position="269"/>
        <end position="316"/>
    </location>
</feature>
<dbReference type="InterPro" id="IPR057027">
    <property type="entry name" value="TPR_mt"/>
</dbReference>
<feature type="repeat" description="PPR" evidence="4">
    <location>
        <begin position="1008"/>
        <end position="1042"/>
    </location>
</feature>
<dbReference type="InterPro" id="IPR001841">
    <property type="entry name" value="Znf_RING"/>
</dbReference>
<dbReference type="InterPro" id="IPR013083">
    <property type="entry name" value="Znf_RING/FYVE/PHD"/>
</dbReference>
<dbReference type="GO" id="GO:0005737">
    <property type="term" value="C:cytoplasm"/>
    <property type="evidence" value="ECO:0007669"/>
    <property type="project" value="UniProtKB-ARBA"/>
</dbReference>
<dbReference type="Pfam" id="PF23276">
    <property type="entry name" value="TPR_24"/>
    <property type="match status" value="1"/>
</dbReference>
<feature type="region of interest" description="Disordered" evidence="5">
    <location>
        <begin position="102"/>
        <end position="143"/>
    </location>
</feature>
<feature type="repeat" description="PPR" evidence="4">
    <location>
        <begin position="644"/>
        <end position="678"/>
    </location>
</feature>
<keyword evidence="8" id="KW-1185">Reference proteome</keyword>
<dbReference type="Gene3D" id="1.25.40.10">
    <property type="entry name" value="Tetratricopeptide repeat domain"/>
    <property type="match status" value="7"/>
</dbReference>
<dbReference type="FunFam" id="3.30.40.10:FF:000417">
    <property type="entry name" value="E3 ubiquitin ligase BIG BROTHER-related"/>
    <property type="match status" value="1"/>
</dbReference>
<feature type="repeat" description="PPR" evidence="4">
    <location>
        <begin position="973"/>
        <end position="1007"/>
    </location>
</feature>
<feature type="compositionally biased region" description="Pro residues" evidence="5">
    <location>
        <begin position="55"/>
        <end position="64"/>
    </location>
</feature>